<gene>
    <name evidence="2" type="ORF">GGI19_005768</name>
</gene>
<evidence type="ECO:0000313" key="3">
    <source>
        <dbReference type="Proteomes" id="UP001140011"/>
    </source>
</evidence>
<protein>
    <submittedName>
        <fullName evidence="2">Uncharacterized protein</fullName>
    </submittedName>
</protein>
<accession>A0A9W8GVR3</accession>
<evidence type="ECO:0000313" key="2">
    <source>
        <dbReference type="EMBL" id="KAJ2749220.1"/>
    </source>
</evidence>
<name>A0A9W8GVR3_9FUNG</name>
<dbReference type="EMBL" id="JANBUH010000846">
    <property type="protein sequence ID" value="KAJ2749220.1"/>
    <property type="molecule type" value="Genomic_DNA"/>
</dbReference>
<feature type="compositionally biased region" description="Polar residues" evidence="1">
    <location>
        <begin position="169"/>
        <end position="179"/>
    </location>
</feature>
<reference evidence="2" key="1">
    <citation type="submission" date="2022-07" db="EMBL/GenBank/DDBJ databases">
        <title>Phylogenomic reconstructions and comparative analyses of Kickxellomycotina fungi.</title>
        <authorList>
            <person name="Reynolds N.K."/>
            <person name="Stajich J.E."/>
            <person name="Barry K."/>
            <person name="Grigoriev I.V."/>
            <person name="Crous P."/>
            <person name="Smith M.E."/>
        </authorList>
    </citation>
    <scope>NUCLEOTIDE SEQUENCE</scope>
    <source>
        <strain evidence="2">BCRC 34297</strain>
    </source>
</reference>
<comment type="caution">
    <text evidence="2">The sequence shown here is derived from an EMBL/GenBank/DDBJ whole genome shotgun (WGS) entry which is preliminary data.</text>
</comment>
<keyword evidence="3" id="KW-1185">Reference proteome</keyword>
<evidence type="ECO:0000256" key="1">
    <source>
        <dbReference type="SAM" id="MobiDB-lite"/>
    </source>
</evidence>
<feature type="region of interest" description="Disordered" evidence="1">
    <location>
        <begin position="134"/>
        <end position="203"/>
    </location>
</feature>
<dbReference type="AlphaFoldDB" id="A0A9W8GVR3"/>
<proteinExistence type="predicted"/>
<organism evidence="2 3">
    <name type="scientific">Coemansia pectinata</name>
    <dbReference type="NCBI Taxonomy" id="1052879"/>
    <lineage>
        <taxon>Eukaryota</taxon>
        <taxon>Fungi</taxon>
        <taxon>Fungi incertae sedis</taxon>
        <taxon>Zoopagomycota</taxon>
        <taxon>Kickxellomycotina</taxon>
        <taxon>Kickxellomycetes</taxon>
        <taxon>Kickxellales</taxon>
        <taxon>Kickxellaceae</taxon>
        <taxon>Coemansia</taxon>
    </lineage>
</organism>
<dbReference type="Proteomes" id="UP001140011">
    <property type="component" value="Unassembled WGS sequence"/>
</dbReference>
<sequence>MRKFLISDNGKHIGARILENADFPRVFDESAAVEFMDKANAKNIKSMVATQSVQLPLPLDMAASVAPVPSVLRIAHALSISSAQQGTLDVNGATSDSDLSAKGRKEKGVDIVKNNTYGFHMELKFTELAQTNISNPPAFVPRMTRSRTKVLESRGGSSAKENTAPMGNKQANRSEPSTNAKKKRANDNNHESASQKPAQRRRS</sequence>